<gene>
    <name evidence="8" type="ORF">PHLCEN_2v12295</name>
</gene>
<dbReference type="InterPro" id="IPR020846">
    <property type="entry name" value="MFS_dom"/>
</dbReference>
<dbReference type="PANTHER" id="PTHR23502">
    <property type="entry name" value="MAJOR FACILITATOR SUPERFAMILY"/>
    <property type="match status" value="1"/>
</dbReference>
<evidence type="ECO:0000256" key="3">
    <source>
        <dbReference type="ARBA" id="ARBA00022989"/>
    </source>
</evidence>
<dbReference type="AlphaFoldDB" id="A0A2R6NHD7"/>
<keyword evidence="2 6" id="KW-0812">Transmembrane</keyword>
<dbReference type="Gene3D" id="1.20.1720.10">
    <property type="entry name" value="Multidrug resistance protein D"/>
    <property type="match status" value="1"/>
</dbReference>
<comment type="caution">
    <text evidence="8">The sequence shown here is derived from an EMBL/GenBank/DDBJ whole genome shotgun (WGS) entry which is preliminary data.</text>
</comment>
<evidence type="ECO:0000256" key="5">
    <source>
        <dbReference type="SAM" id="MobiDB-lite"/>
    </source>
</evidence>
<dbReference type="PANTHER" id="PTHR23502:SF60">
    <property type="entry name" value="MAJOR FACILITATOR SUPERFAMILY (MFS) PROFILE DOMAIN-CONTAINING PROTEIN-RELATED"/>
    <property type="match status" value="1"/>
</dbReference>
<name>A0A2R6NHD7_9APHY</name>
<accession>A0A2R6NHD7</accession>
<feature type="region of interest" description="Disordered" evidence="5">
    <location>
        <begin position="1"/>
        <end position="64"/>
    </location>
</feature>
<evidence type="ECO:0000313" key="8">
    <source>
        <dbReference type="EMBL" id="PSR71794.1"/>
    </source>
</evidence>
<organism evidence="8 9">
    <name type="scientific">Hermanssonia centrifuga</name>
    <dbReference type="NCBI Taxonomy" id="98765"/>
    <lineage>
        <taxon>Eukaryota</taxon>
        <taxon>Fungi</taxon>
        <taxon>Dikarya</taxon>
        <taxon>Basidiomycota</taxon>
        <taxon>Agaricomycotina</taxon>
        <taxon>Agaricomycetes</taxon>
        <taxon>Polyporales</taxon>
        <taxon>Meruliaceae</taxon>
        <taxon>Hermanssonia</taxon>
    </lineage>
</organism>
<dbReference type="Proteomes" id="UP000186601">
    <property type="component" value="Unassembled WGS sequence"/>
</dbReference>
<dbReference type="PROSITE" id="PS50850">
    <property type="entry name" value="MFS"/>
    <property type="match status" value="1"/>
</dbReference>
<comment type="subcellular location">
    <subcellularLocation>
        <location evidence="1">Membrane</location>
        <topology evidence="1">Multi-pass membrane protein</topology>
    </subcellularLocation>
</comment>
<dbReference type="GO" id="GO:0005886">
    <property type="term" value="C:plasma membrane"/>
    <property type="evidence" value="ECO:0007669"/>
    <property type="project" value="TreeGrafter"/>
</dbReference>
<dbReference type="OrthoDB" id="6770063at2759"/>
<dbReference type="GO" id="GO:0022857">
    <property type="term" value="F:transmembrane transporter activity"/>
    <property type="evidence" value="ECO:0007669"/>
    <property type="project" value="InterPro"/>
</dbReference>
<feature type="transmembrane region" description="Helical" evidence="6">
    <location>
        <begin position="129"/>
        <end position="152"/>
    </location>
</feature>
<protein>
    <recommendedName>
        <fullName evidence="7">Major facilitator superfamily (MFS) profile domain-containing protein</fullName>
    </recommendedName>
</protein>
<keyword evidence="4 6" id="KW-0472">Membrane</keyword>
<evidence type="ECO:0000313" key="9">
    <source>
        <dbReference type="Proteomes" id="UP000186601"/>
    </source>
</evidence>
<dbReference type="EMBL" id="MLYV02001242">
    <property type="protein sequence ID" value="PSR71794.1"/>
    <property type="molecule type" value="Genomic_DNA"/>
</dbReference>
<feature type="transmembrane region" description="Helical" evidence="6">
    <location>
        <begin position="94"/>
        <end position="117"/>
    </location>
</feature>
<dbReference type="STRING" id="98765.A0A2R6NHD7"/>
<proteinExistence type="predicted"/>
<evidence type="ECO:0000256" key="2">
    <source>
        <dbReference type="ARBA" id="ARBA00022692"/>
    </source>
</evidence>
<sequence length="162" mass="18102">MSCENKEVIRPGTAGSDKSDSTKKTQVQFERDQAQDGGHEKVGQMQNITNGPQDGDESAIPEDRKEDAIENAEDDWVHDPRNPRNWSFWRKWEMVSIVSLYTFVTPLASSMMAPALPEIGEHLGITSETVIAMTLSIFLLTFAIGPLFLAPLSEIYGRTWMA</sequence>
<feature type="compositionally biased region" description="Basic and acidic residues" evidence="5">
    <location>
        <begin position="17"/>
        <end position="42"/>
    </location>
</feature>
<evidence type="ECO:0000256" key="1">
    <source>
        <dbReference type="ARBA" id="ARBA00004141"/>
    </source>
</evidence>
<keyword evidence="3 6" id="KW-1133">Transmembrane helix</keyword>
<evidence type="ECO:0000256" key="6">
    <source>
        <dbReference type="SAM" id="Phobius"/>
    </source>
</evidence>
<reference evidence="8 9" key="1">
    <citation type="submission" date="2018-02" db="EMBL/GenBank/DDBJ databases">
        <title>Genome sequence of the basidiomycete white-rot fungus Phlebia centrifuga.</title>
        <authorList>
            <person name="Granchi Z."/>
            <person name="Peng M."/>
            <person name="de Vries R.P."/>
            <person name="Hilden K."/>
            <person name="Makela M.R."/>
            <person name="Grigoriev I."/>
            <person name="Riley R."/>
        </authorList>
    </citation>
    <scope>NUCLEOTIDE SEQUENCE [LARGE SCALE GENOMIC DNA]</scope>
    <source>
        <strain evidence="8 9">FBCC195</strain>
    </source>
</reference>
<evidence type="ECO:0000259" key="7">
    <source>
        <dbReference type="PROSITE" id="PS50850"/>
    </source>
</evidence>
<feature type="domain" description="Major facilitator superfamily (MFS) profile" evidence="7">
    <location>
        <begin position="94"/>
        <end position="162"/>
    </location>
</feature>
<dbReference type="SUPFAM" id="SSF103473">
    <property type="entry name" value="MFS general substrate transporter"/>
    <property type="match status" value="1"/>
</dbReference>
<dbReference type="InterPro" id="IPR036259">
    <property type="entry name" value="MFS_trans_sf"/>
</dbReference>
<evidence type="ECO:0000256" key="4">
    <source>
        <dbReference type="ARBA" id="ARBA00023136"/>
    </source>
</evidence>
<keyword evidence="9" id="KW-1185">Reference proteome</keyword>